<protein>
    <submittedName>
        <fullName evidence="2">Uncharacterized protein</fullName>
    </submittedName>
</protein>
<sequence>MAAGSTEESRPRDIHLHATASEQTLIRLWEAGYGGRLRGLGDPFQVVFDGDGVRLYDLTVPTAPDIAADCRAFIPWSEVDRVGLAAITVPQFQRRSLFKEIFAIAPRSLVMREAITITAHSVTIPLLVYPPSVSIASLNAESSSLDTLGVAREVNVLRGTPTARLNSRDLMREEVPEFDPTRKKLAADRDLPSRTADELLGGIERREPVYGAASTRTQSVWRAIVGVLFVGGIVVFIASQVQGSDVMRIPGLVGVIASGAAILVAVTRGRAAKILTLKELEAGYTLSRFGPVQVDQLDPATSIVIRRAGERALTRREQRRARSAARLLDAGGPELPASEWAVLRARQIVSGGEDPEVLPQPISELRGEGAAGTPVWGTGTGEPVPARYPLLAGRHSRSIAWYRRADFRRRQEAEHAAGYTLSRTLRPDLDQVDPVTGYVIRPAGQQTLTRTQERAAAARVRMLPR</sequence>
<feature type="transmembrane region" description="Helical" evidence="1">
    <location>
        <begin position="247"/>
        <end position="266"/>
    </location>
</feature>
<dbReference type="Proteomes" id="UP000193244">
    <property type="component" value="Unassembled WGS sequence"/>
</dbReference>
<dbReference type="OrthoDB" id="5113222at2"/>
<proteinExistence type="predicted"/>
<evidence type="ECO:0000256" key="1">
    <source>
        <dbReference type="SAM" id="Phobius"/>
    </source>
</evidence>
<keyword evidence="1" id="KW-0812">Transmembrane</keyword>
<accession>A0A1X7IU54</accession>
<dbReference type="EMBL" id="FXAY01000001">
    <property type="protein sequence ID" value="SMG18725.1"/>
    <property type="molecule type" value="Genomic_DNA"/>
</dbReference>
<feature type="transmembrane region" description="Helical" evidence="1">
    <location>
        <begin position="220"/>
        <end position="241"/>
    </location>
</feature>
<name>A0A1X7IU54_9MICO</name>
<keyword evidence="1" id="KW-0472">Membrane</keyword>
<organism evidence="2 3">
    <name type="scientific">Agreia pratensis</name>
    <dbReference type="NCBI Taxonomy" id="150121"/>
    <lineage>
        <taxon>Bacteria</taxon>
        <taxon>Bacillati</taxon>
        <taxon>Actinomycetota</taxon>
        <taxon>Actinomycetes</taxon>
        <taxon>Micrococcales</taxon>
        <taxon>Microbacteriaceae</taxon>
        <taxon>Agreia</taxon>
    </lineage>
</organism>
<reference evidence="3" key="1">
    <citation type="submission" date="2017-04" db="EMBL/GenBank/DDBJ databases">
        <authorList>
            <person name="Varghese N."/>
            <person name="Submissions S."/>
        </authorList>
    </citation>
    <scope>NUCLEOTIDE SEQUENCE [LARGE SCALE GENOMIC DNA]</scope>
    <source>
        <strain evidence="3">VKM Ac-2510</strain>
    </source>
</reference>
<dbReference type="STRING" id="150121.SAMN06296010_0884"/>
<dbReference type="AlphaFoldDB" id="A0A1X7IU54"/>
<keyword evidence="1" id="KW-1133">Transmembrane helix</keyword>
<keyword evidence="3" id="KW-1185">Reference proteome</keyword>
<evidence type="ECO:0000313" key="3">
    <source>
        <dbReference type="Proteomes" id="UP000193244"/>
    </source>
</evidence>
<gene>
    <name evidence="2" type="ORF">SAMN06296010_0884</name>
</gene>
<evidence type="ECO:0000313" key="2">
    <source>
        <dbReference type="EMBL" id="SMG18725.1"/>
    </source>
</evidence>
<dbReference type="RefSeq" id="WP_085483246.1">
    <property type="nucleotide sequence ID" value="NZ_FXAY01000001.1"/>
</dbReference>